<dbReference type="STRING" id="421531.IX38_11810"/>
<dbReference type="Gene3D" id="3.40.50.300">
    <property type="entry name" value="P-loop containing nucleotide triphosphate hydrolases"/>
    <property type="match status" value="1"/>
</dbReference>
<reference evidence="2 3" key="1">
    <citation type="submission" date="2014-07" db="EMBL/GenBank/DDBJ databases">
        <title>Genome of Chryseobacterium luteum DSM 18605.</title>
        <authorList>
            <person name="Stropko S.J."/>
            <person name="Pipes S.E."/>
            <person name="Newman J.D."/>
        </authorList>
    </citation>
    <scope>NUCLEOTIDE SEQUENCE [LARGE SCALE GENOMIC DNA]</scope>
    <source>
        <strain evidence="2 3">DSM 18605</strain>
    </source>
</reference>
<dbReference type="GO" id="GO:0003677">
    <property type="term" value="F:DNA binding"/>
    <property type="evidence" value="ECO:0007669"/>
    <property type="project" value="InterPro"/>
</dbReference>
<dbReference type="EMBL" id="JPRO01000008">
    <property type="protein sequence ID" value="KFF03645.1"/>
    <property type="molecule type" value="Genomic_DNA"/>
</dbReference>
<dbReference type="GO" id="GO:0005829">
    <property type="term" value="C:cytosol"/>
    <property type="evidence" value="ECO:0007669"/>
    <property type="project" value="TreeGrafter"/>
</dbReference>
<dbReference type="AlphaFoldDB" id="A0A085ZGT1"/>
<evidence type="ECO:0000313" key="2">
    <source>
        <dbReference type="EMBL" id="KFF03645.1"/>
    </source>
</evidence>
<dbReference type="eggNOG" id="COG3421">
    <property type="taxonomic scope" value="Bacteria"/>
</dbReference>
<keyword evidence="3" id="KW-1185">Reference proteome</keyword>
<dbReference type="CDD" id="cd18785">
    <property type="entry name" value="SF2_C"/>
    <property type="match status" value="1"/>
</dbReference>
<sequence>MAFLYDTLLQEFGKRAISQISIPAHISDNLKFSQRPYQQEAFQRFILCHSENFAGKPNKPLHLLYNMATGSGKTLVMAGLMLHLYEKGYRNFLFFVNSNNIIQKTKDNFLNPQTSKYLFKDKVVINGKEVLLKQIDNFDEADQENINIKFTTIQQLHIDLNNTKENSVTYEDFTNKKIVMIADEAHHLSGGTKNGNLFGSWEETVLKILHQNFDNILLEFTATLDYESREIINKYKDKVIYKYDLSQFRADKFSKEINLVRSLYDEKGRIIQALILNLYRQELATINNINLKPVILFKAKKTIKESEQNKENFHKLIDELSEAMVEKIKKTSTVSVVQKAFQFFEAKNISLNEIAKRIHINFREENCLSANNDSEAEKNQILLNTLEDENNPIRAVFAVQKLNEGWDVLNLFDIVRLYEDRDGKDGNPGKTTLSEAQLIGRGARYYPFALEEGEDKFVRKYDDDISNDLKILEELYYHTKEDNRYISELKKALIETGIYEDEVNLETKKLTLKPIFKNSELYKKGYVFSNKKLPKNFDKVKSFVDLGVTKTNYRHQLSSGSGRVSSVFFELESPVSFDEAIKSKDVELKNIPKHVITYALSQNPFYYFDSLSRYFPNISSLSDFIEDVNYLGDLEITFLGNYSRLQEISHFDYLQALNGLLQNIETDIKNNSTEYEGSEYYSQPIREVFRDKEIRVNKLSERAKSQSETSDKFRVNLDNEDWFSFNDNFGTIEEKAFVSLFSRRFEGFSHKFENIHLIRNEREIKIFDKYGRAFEPDFLLFCSERANKQLTFQVFIEPKGAHLIGYDKWKEDFLKVIGNEKKSIKIYTDTYKITAVPFYNYGNENEFKRVLESTFEN</sequence>
<dbReference type="Pfam" id="PF04851">
    <property type="entry name" value="ResIII"/>
    <property type="match status" value="1"/>
</dbReference>
<dbReference type="PANTHER" id="PTHR47396">
    <property type="entry name" value="TYPE I RESTRICTION ENZYME ECOKI R PROTEIN"/>
    <property type="match status" value="1"/>
</dbReference>
<dbReference type="PROSITE" id="PS51192">
    <property type="entry name" value="HELICASE_ATP_BIND_1"/>
    <property type="match status" value="1"/>
</dbReference>
<gene>
    <name evidence="2" type="ORF">IX38_11810</name>
</gene>
<dbReference type="SUPFAM" id="SSF52540">
    <property type="entry name" value="P-loop containing nucleoside triphosphate hydrolases"/>
    <property type="match status" value="2"/>
</dbReference>
<dbReference type="OrthoDB" id="9804145at2"/>
<accession>A0A085ZGT1</accession>
<name>A0A085ZGT1_9FLAO</name>
<dbReference type="SMART" id="SM00487">
    <property type="entry name" value="DEXDc"/>
    <property type="match status" value="1"/>
</dbReference>
<evidence type="ECO:0000313" key="3">
    <source>
        <dbReference type="Proteomes" id="UP000028703"/>
    </source>
</evidence>
<dbReference type="GO" id="GO:0005524">
    <property type="term" value="F:ATP binding"/>
    <property type="evidence" value="ECO:0007669"/>
    <property type="project" value="InterPro"/>
</dbReference>
<dbReference type="RefSeq" id="WP_034704951.1">
    <property type="nucleotide sequence ID" value="NZ_JPRO01000008.1"/>
</dbReference>
<protein>
    <submittedName>
        <fullName evidence="2">Type III deoxyribonuclease</fullName>
    </submittedName>
</protein>
<dbReference type="GO" id="GO:0016787">
    <property type="term" value="F:hydrolase activity"/>
    <property type="evidence" value="ECO:0007669"/>
    <property type="project" value="InterPro"/>
</dbReference>
<dbReference type="InterPro" id="IPR006935">
    <property type="entry name" value="Helicase/UvrB_N"/>
</dbReference>
<evidence type="ECO:0000259" key="1">
    <source>
        <dbReference type="PROSITE" id="PS51192"/>
    </source>
</evidence>
<organism evidence="2 3">
    <name type="scientific">Chryseobacterium luteum</name>
    <dbReference type="NCBI Taxonomy" id="421531"/>
    <lineage>
        <taxon>Bacteria</taxon>
        <taxon>Pseudomonadati</taxon>
        <taxon>Bacteroidota</taxon>
        <taxon>Flavobacteriia</taxon>
        <taxon>Flavobacteriales</taxon>
        <taxon>Weeksellaceae</taxon>
        <taxon>Chryseobacterium group</taxon>
        <taxon>Chryseobacterium</taxon>
    </lineage>
</organism>
<dbReference type="InterPro" id="IPR014001">
    <property type="entry name" value="Helicase_ATP-bd"/>
</dbReference>
<dbReference type="InterPro" id="IPR050742">
    <property type="entry name" value="Helicase_Restrict-Modif_Enz"/>
</dbReference>
<feature type="domain" description="Helicase ATP-binding" evidence="1">
    <location>
        <begin position="54"/>
        <end position="242"/>
    </location>
</feature>
<dbReference type="Proteomes" id="UP000028703">
    <property type="component" value="Unassembled WGS sequence"/>
</dbReference>
<dbReference type="PANTHER" id="PTHR47396:SF1">
    <property type="entry name" value="ATP-DEPENDENT HELICASE IRC3-RELATED"/>
    <property type="match status" value="1"/>
</dbReference>
<comment type="caution">
    <text evidence="2">The sequence shown here is derived from an EMBL/GenBank/DDBJ whole genome shotgun (WGS) entry which is preliminary data.</text>
</comment>
<proteinExistence type="predicted"/>
<dbReference type="InterPro" id="IPR027417">
    <property type="entry name" value="P-loop_NTPase"/>
</dbReference>